<dbReference type="EMBL" id="VMNX01000001">
    <property type="protein sequence ID" value="MPY47141.1"/>
    <property type="molecule type" value="Genomic_DNA"/>
</dbReference>
<protein>
    <submittedName>
        <fullName evidence="1">Uncharacterized protein</fullName>
    </submittedName>
</protein>
<proteinExistence type="predicted"/>
<dbReference type="EMBL" id="VMNX01000001">
    <property type="protein sequence ID" value="MPY47280.1"/>
    <property type="molecule type" value="Genomic_DNA"/>
</dbReference>
<organism evidence="1 3">
    <name type="scientific">Streptomyces acidicola</name>
    <dbReference type="NCBI Taxonomy" id="2596892"/>
    <lineage>
        <taxon>Bacteria</taxon>
        <taxon>Bacillati</taxon>
        <taxon>Actinomycetota</taxon>
        <taxon>Actinomycetes</taxon>
        <taxon>Kitasatosporales</taxon>
        <taxon>Streptomycetaceae</taxon>
        <taxon>Streptomyces</taxon>
    </lineage>
</organism>
<dbReference type="AlphaFoldDB" id="A0A5N8WI89"/>
<evidence type="ECO:0000313" key="1">
    <source>
        <dbReference type="EMBL" id="MPY47141.1"/>
    </source>
</evidence>
<dbReference type="Proteomes" id="UP000373149">
    <property type="component" value="Unassembled WGS sequence"/>
</dbReference>
<evidence type="ECO:0000313" key="2">
    <source>
        <dbReference type="EMBL" id="MPY47280.1"/>
    </source>
</evidence>
<name>A0A5N8WI89_9ACTN</name>
<sequence length="64" mass="6943">MALRFAVQADSEQECARGLAALCERLGLVPAMTPRLLTDDRWMARAVPDTTKAPTEGRGQDVQG</sequence>
<gene>
    <name evidence="1" type="ORF">FPZ41_00500</name>
    <name evidence="2" type="ORF">FPZ41_01205</name>
</gene>
<accession>A0A5N8WI89</accession>
<dbReference type="RefSeq" id="WP_152857988.1">
    <property type="nucleotide sequence ID" value="NZ_VMNX01000001.1"/>
</dbReference>
<comment type="caution">
    <text evidence="1">The sequence shown here is derived from an EMBL/GenBank/DDBJ whole genome shotgun (WGS) entry which is preliminary data.</text>
</comment>
<evidence type="ECO:0000313" key="3">
    <source>
        <dbReference type="Proteomes" id="UP000373149"/>
    </source>
</evidence>
<keyword evidence="3" id="KW-1185">Reference proteome</keyword>
<reference evidence="1 3" key="1">
    <citation type="submission" date="2019-09" db="EMBL/GenBank/DDBJ databases">
        <authorList>
            <person name="Duangmal K."/>
            <person name="Teo W.F.A."/>
            <person name="Lipun K."/>
        </authorList>
    </citation>
    <scope>NUCLEOTIDE SEQUENCE [LARGE SCALE GENOMIC DNA]</scope>
    <source>
        <strain evidence="1 3">K1PN6</strain>
    </source>
</reference>